<keyword evidence="2" id="KW-1185">Reference proteome</keyword>
<comment type="caution">
    <text evidence="1">The sequence shown here is derived from an EMBL/GenBank/DDBJ whole genome shotgun (WGS) entry which is preliminary data.</text>
</comment>
<name>A0A3S3PW82_9SPHI</name>
<evidence type="ECO:0008006" key="3">
    <source>
        <dbReference type="Google" id="ProtNLM"/>
    </source>
</evidence>
<evidence type="ECO:0000313" key="1">
    <source>
        <dbReference type="EMBL" id="RWU10921.1"/>
    </source>
</evidence>
<gene>
    <name evidence="1" type="ORF">DPV69_06215</name>
</gene>
<sequence length="206" mass="23232">MEKNKDFGKEHVPSQEIGEQMDAEEQRWFTDEAAAIEFFELVKYRLLDVNQWASLTGSALSTFQLNNTFGNPVDRLAEEGDYIKIDIPGPGSSVGKGYDWVLIEKVMQAKEEGMEVLTLRARPAANPLSKSNDTAHFLTEQATSTFQVKRIGKHLYAEEHGRNEQANTYTADTLDNIRNMAVGWMAMLGLSYPQWKSLLKGLLADR</sequence>
<proteinExistence type="predicted"/>
<reference evidence="1 2" key="1">
    <citation type="submission" date="2018-06" db="EMBL/GenBank/DDBJ databases">
        <title>Pedobacter endophyticus sp. nov., an endophytic bacterium isolated from a leaf of Triticum aestivum.</title>
        <authorList>
            <person name="Zhang L."/>
        </authorList>
    </citation>
    <scope>NUCLEOTIDE SEQUENCE [LARGE SCALE GENOMIC DNA]</scope>
    <source>
        <strain evidence="1 2">CM134L-2</strain>
    </source>
</reference>
<accession>A0A3S3PW82</accession>
<dbReference type="OrthoDB" id="947646at2"/>
<dbReference type="Proteomes" id="UP000284120">
    <property type="component" value="Unassembled WGS sequence"/>
</dbReference>
<evidence type="ECO:0000313" key="2">
    <source>
        <dbReference type="Proteomes" id="UP000284120"/>
    </source>
</evidence>
<dbReference type="RefSeq" id="WP_113646403.1">
    <property type="nucleotide sequence ID" value="NZ_QMHN01000001.1"/>
</dbReference>
<protein>
    <recommendedName>
        <fullName evidence="3">DUF1990 family protein</fullName>
    </recommendedName>
</protein>
<organism evidence="1 2">
    <name type="scientific">Pedobacter chitinilyticus</name>
    <dbReference type="NCBI Taxonomy" id="2233776"/>
    <lineage>
        <taxon>Bacteria</taxon>
        <taxon>Pseudomonadati</taxon>
        <taxon>Bacteroidota</taxon>
        <taxon>Sphingobacteriia</taxon>
        <taxon>Sphingobacteriales</taxon>
        <taxon>Sphingobacteriaceae</taxon>
        <taxon>Pedobacter</taxon>
    </lineage>
</organism>
<dbReference type="AlphaFoldDB" id="A0A3S3PW82"/>
<dbReference type="EMBL" id="SAYW01000001">
    <property type="protein sequence ID" value="RWU10921.1"/>
    <property type="molecule type" value="Genomic_DNA"/>
</dbReference>